<organism evidence="2 3">
    <name type="scientific">Paenibacillus nicotianae</name>
    <dbReference type="NCBI Taxonomy" id="1526551"/>
    <lineage>
        <taxon>Bacteria</taxon>
        <taxon>Bacillati</taxon>
        <taxon>Bacillota</taxon>
        <taxon>Bacilli</taxon>
        <taxon>Bacillales</taxon>
        <taxon>Paenibacillaceae</taxon>
        <taxon>Paenibacillus</taxon>
    </lineage>
</organism>
<sequence length="41" mass="4511">MTNVTTNYTTRIKVKSDESTQEAYTPSDGEEESQSNPQVSG</sequence>
<evidence type="ECO:0000313" key="2">
    <source>
        <dbReference type="EMBL" id="MFD1990064.1"/>
    </source>
</evidence>
<protein>
    <submittedName>
        <fullName evidence="2">Uncharacterized protein</fullName>
    </submittedName>
</protein>
<reference evidence="3" key="1">
    <citation type="journal article" date="2019" name="Int. J. Syst. Evol. Microbiol.">
        <title>The Global Catalogue of Microorganisms (GCM) 10K type strain sequencing project: providing services to taxonomists for standard genome sequencing and annotation.</title>
        <authorList>
            <consortium name="The Broad Institute Genomics Platform"/>
            <consortium name="The Broad Institute Genome Sequencing Center for Infectious Disease"/>
            <person name="Wu L."/>
            <person name="Ma J."/>
        </authorList>
    </citation>
    <scope>NUCLEOTIDE SEQUENCE [LARGE SCALE GENOMIC DNA]</scope>
    <source>
        <strain evidence="3">CGMCC 1.15067</strain>
    </source>
</reference>
<evidence type="ECO:0000256" key="1">
    <source>
        <dbReference type="SAM" id="MobiDB-lite"/>
    </source>
</evidence>
<gene>
    <name evidence="2" type="ORF">ACFSGI_08840</name>
</gene>
<feature type="compositionally biased region" description="Polar residues" evidence="1">
    <location>
        <begin position="1"/>
        <end position="10"/>
    </location>
</feature>
<accession>A0ABW4UVB7</accession>
<keyword evidence="3" id="KW-1185">Reference proteome</keyword>
<evidence type="ECO:0000313" key="3">
    <source>
        <dbReference type="Proteomes" id="UP001597403"/>
    </source>
</evidence>
<name>A0ABW4UVB7_9BACL</name>
<comment type="caution">
    <text evidence="2">The sequence shown here is derived from an EMBL/GenBank/DDBJ whole genome shotgun (WGS) entry which is preliminary data.</text>
</comment>
<feature type="region of interest" description="Disordered" evidence="1">
    <location>
        <begin position="1"/>
        <end position="41"/>
    </location>
</feature>
<proteinExistence type="predicted"/>
<dbReference type="EMBL" id="JBHUGF010000010">
    <property type="protein sequence ID" value="MFD1990064.1"/>
    <property type="molecule type" value="Genomic_DNA"/>
</dbReference>
<dbReference type="Proteomes" id="UP001597403">
    <property type="component" value="Unassembled WGS sequence"/>
</dbReference>